<keyword evidence="3" id="KW-1185">Reference proteome</keyword>
<evidence type="ECO:0000259" key="1">
    <source>
        <dbReference type="Pfam" id="PF00535"/>
    </source>
</evidence>
<sequence length="299" mass="34739">MPKVSICIPTYNNLEAFERCFESVLMQNFQDYEVVITDDSSNNDIELYLHKHSHLKNISYYKNSTALGSPENWNEAMRKASGDYIKILHHDDFFTYNHSLQIFVDLLDKNPESNFAFVASRNFDLKKNTVLSYNKPSSSKIEEIKKNPLILLNGNFIGAPSATIFRKTISSIFDNNTIWLVDIDFYIQILLGNNNLIYSEIDAISIGSSSTQITKSVESNKAINVFEHFYLLSKWNVKKIKNSDFDHSTYLLLKKFNIKSSKEIRSLNYKGSLPKDINRSFIKLYSEKIRIFLKRKYKN</sequence>
<dbReference type="SUPFAM" id="SSF53448">
    <property type="entry name" value="Nucleotide-diphospho-sugar transferases"/>
    <property type="match status" value="1"/>
</dbReference>
<accession>A0A9Q3V7Y1</accession>
<dbReference type="Gene3D" id="3.90.550.10">
    <property type="entry name" value="Spore Coat Polysaccharide Biosynthesis Protein SpsA, Chain A"/>
    <property type="match status" value="1"/>
</dbReference>
<gene>
    <name evidence="2" type="ORF">LO744_19210</name>
</gene>
<name>A0A9Q3V7Y1_9FLAO</name>
<dbReference type="PANTHER" id="PTHR22916:SF3">
    <property type="entry name" value="UDP-GLCNAC:BETAGAL BETA-1,3-N-ACETYLGLUCOSAMINYLTRANSFERASE-LIKE PROTEIN 1"/>
    <property type="match status" value="1"/>
</dbReference>
<comment type="caution">
    <text evidence="2">The sequence shown here is derived from an EMBL/GenBank/DDBJ whole genome shotgun (WGS) entry which is preliminary data.</text>
</comment>
<dbReference type="AlphaFoldDB" id="A0A9Q3V7Y1"/>
<protein>
    <submittedName>
        <fullName evidence="2">Glycosyltransferase</fullName>
    </submittedName>
</protein>
<dbReference type="CDD" id="cd00761">
    <property type="entry name" value="Glyco_tranf_GTA_type"/>
    <property type="match status" value="1"/>
</dbReference>
<dbReference type="GO" id="GO:0016758">
    <property type="term" value="F:hexosyltransferase activity"/>
    <property type="evidence" value="ECO:0007669"/>
    <property type="project" value="UniProtKB-ARBA"/>
</dbReference>
<reference evidence="2" key="1">
    <citation type="submission" date="2021-11" db="EMBL/GenBank/DDBJ databases">
        <title>Description of novel Chryseobacterium species.</title>
        <authorList>
            <person name="Saticioglu I.B."/>
            <person name="Ay H."/>
            <person name="Altun S."/>
            <person name="Duman M."/>
        </authorList>
    </citation>
    <scope>NUCLEOTIDE SEQUENCE</scope>
    <source>
        <strain evidence="2">C-17</strain>
    </source>
</reference>
<dbReference type="Pfam" id="PF00535">
    <property type="entry name" value="Glycos_transf_2"/>
    <property type="match status" value="1"/>
</dbReference>
<dbReference type="RefSeq" id="WP_230672306.1">
    <property type="nucleotide sequence ID" value="NZ_JAJNAY010000002.1"/>
</dbReference>
<dbReference type="InterPro" id="IPR029044">
    <property type="entry name" value="Nucleotide-diphossugar_trans"/>
</dbReference>
<proteinExistence type="predicted"/>
<dbReference type="Proteomes" id="UP001108025">
    <property type="component" value="Unassembled WGS sequence"/>
</dbReference>
<dbReference type="EMBL" id="JAJNAY010000002">
    <property type="protein sequence ID" value="MCD1118975.1"/>
    <property type="molecule type" value="Genomic_DNA"/>
</dbReference>
<organism evidence="2 3">
    <name type="scientific">Chryseobacterium turcicum</name>
    <dbReference type="NCBI Taxonomy" id="2898076"/>
    <lineage>
        <taxon>Bacteria</taxon>
        <taxon>Pseudomonadati</taxon>
        <taxon>Bacteroidota</taxon>
        <taxon>Flavobacteriia</taxon>
        <taxon>Flavobacteriales</taxon>
        <taxon>Weeksellaceae</taxon>
        <taxon>Chryseobacterium group</taxon>
        <taxon>Chryseobacterium</taxon>
    </lineage>
</organism>
<evidence type="ECO:0000313" key="2">
    <source>
        <dbReference type="EMBL" id="MCD1118975.1"/>
    </source>
</evidence>
<feature type="domain" description="Glycosyltransferase 2-like" evidence="1">
    <location>
        <begin position="5"/>
        <end position="166"/>
    </location>
</feature>
<dbReference type="PANTHER" id="PTHR22916">
    <property type="entry name" value="GLYCOSYLTRANSFERASE"/>
    <property type="match status" value="1"/>
</dbReference>
<dbReference type="InterPro" id="IPR001173">
    <property type="entry name" value="Glyco_trans_2-like"/>
</dbReference>
<evidence type="ECO:0000313" key="3">
    <source>
        <dbReference type="Proteomes" id="UP001108025"/>
    </source>
</evidence>